<name>A0A917G1K6_9BACL</name>
<dbReference type="AlphaFoldDB" id="A0A917G1K6"/>
<organism evidence="1 2">
    <name type="scientific">Paenibacillus abyssi</name>
    <dbReference type="NCBI Taxonomy" id="1340531"/>
    <lineage>
        <taxon>Bacteria</taxon>
        <taxon>Bacillati</taxon>
        <taxon>Bacillota</taxon>
        <taxon>Bacilli</taxon>
        <taxon>Bacillales</taxon>
        <taxon>Paenibacillaceae</taxon>
        <taxon>Paenibacillus</taxon>
    </lineage>
</organism>
<comment type="caution">
    <text evidence="1">The sequence shown here is derived from an EMBL/GenBank/DDBJ whole genome shotgun (WGS) entry which is preliminary data.</text>
</comment>
<evidence type="ECO:0000313" key="1">
    <source>
        <dbReference type="EMBL" id="GGG18227.1"/>
    </source>
</evidence>
<dbReference type="Gene3D" id="3.40.50.150">
    <property type="entry name" value="Vaccinia Virus protein VP39"/>
    <property type="match status" value="1"/>
</dbReference>
<reference evidence="1" key="2">
    <citation type="submission" date="2020-09" db="EMBL/GenBank/DDBJ databases">
        <authorList>
            <person name="Sun Q."/>
            <person name="Zhou Y."/>
        </authorList>
    </citation>
    <scope>NUCLEOTIDE SEQUENCE</scope>
    <source>
        <strain evidence="1">CGMCC 1.12987</strain>
    </source>
</reference>
<evidence type="ECO:0000313" key="2">
    <source>
        <dbReference type="Proteomes" id="UP000644756"/>
    </source>
</evidence>
<proteinExistence type="predicted"/>
<evidence type="ECO:0008006" key="3">
    <source>
        <dbReference type="Google" id="ProtNLM"/>
    </source>
</evidence>
<gene>
    <name evidence="1" type="ORF">GCM10010916_38820</name>
</gene>
<dbReference type="PRINTS" id="PR00507">
    <property type="entry name" value="N12N6MTFRASE"/>
</dbReference>
<keyword evidence="2" id="KW-1185">Reference proteome</keyword>
<accession>A0A917G1K6</accession>
<reference evidence="1" key="1">
    <citation type="journal article" date="2014" name="Int. J. Syst. Evol. Microbiol.">
        <title>Complete genome sequence of Corynebacterium casei LMG S-19264T (=DSM 44701T), isolated from a smear-ripened cheese.</title>
        <authorList>
            <consortium name="US DOE Joint Genome Institute (JGI-PGF)"/>
            <person name="Walter F."/>
            <person name="Albersmeier A."/>
            <person name="Kalinowski J."/>
            <person name="Ruckert C."/>
        </authorList>
    </citation>
    <scope>NUCLEOTIDE SEQUENCE</scope>
    <source>
        <strain evidence="1">CGMCC 1.12987</strain>
    </source>
</reference>
<dbReference type="EMBL" id="BMGR01000014">
    <property type="protein sequence ID" value="GGG18227.1"/>
    <property type="molecule type" value="Genomic_DNA"/>
</dbReference>
<dbReference type="InterPro" id="IPR029063">
    <property type="entry name" value="SAM-dependent_MTases_sf"/>
</dbReference>
<protein>
    <recommendedName>
        <fullName evidence="3">DNA methylase adenine-specific domain-containing protein</fullName>
    </recommendedName>
</protein>
<dbReference type="RefSeq" id="WP_188532727.1">
    <property type="nucleotide sequence ID" value="NZ_BMGR01000014.1"/>
</dbReference>
<dbReference type="SUPFAM" id="SSF53335">
    <property type="entry name" value="S-adenosyl-L-methionine-dependent methyltransferases"/>
    <property type="match status" value="1"/>
</dbReference>
<sequence length="454" mass="52387">MLLYKQIIDIVENDVPEDVALDVVKGGRKKAKSEGEEAITRFLRTYKPEERLAKQALLAQIESSPLYTEPANDVADSHKFGWNRGMALKLETIIRGRWSAWFTILDKQRFDEDLDDIPECEFSMFDGSAQVKKMLDRCMSHAYSSGYRGHDFMEWLGYSLGIAWFEKPDVDERTLQHWYDTFDISLMMLYPSDYLSTFLIDYQGQSGVGGYYPTPLNATMMINQMLGFGNPKIDRTVSVYEPCLGAGAMLLPSESLNLIGADFNISMVKAACIQAFLYQPWLLYIPHPITGIHFSESEMRINRYFEFSCDSNIFHGDSLLGEYRCPKEIFKESEELVDIHINPLDLRKNSALKWEKEFMTIPWDEMAYEMKWEIVKAQARSLGFDCVASNPPFGAMNKFTMEQIREYEKSNVAFLAERKAWLDQLEKTPSPHTEEIIDFTMSLIEEKTGQLSFF</sequence>
<dbReference type="Proteomes" id="UP000644756">
    <property type="component" value="Unassembled WGS sequence"/>
</dbReference>